<dbReference type="EMBL" id="UYIO01000001">
    <property type="protein sequence ID" value="VDG75786.1"/>
    <property type="molecule type" value="Genomic_DNA"/>
</dbReference>
<gene>
    <name evidence="1" type="ORF">NCTC10327_00471</name>
</gene>
<dbReference type="AlphaFoldDB" id="A0A7Z9C906"/>
<dbReference type="RefSeq" id="WP_185933723.1">
    <property type="nucleotide sequence ID" value="NZ_UYIO01000001.1"/>
</dbReference>
<evidence type="ECO:0008006" key="3">
    <source>
        <dbReference type="Google" id="ProtNLM"/>
    </source>
</evidence>
<dbReference type="Proteomes" id="UP000269974">
    <property type="component" value="Unassembled WGS sequence"/>
</dbReference>
<name>A0A7Z9C906_9ACTO</name>
<comment type="caution">
    <text evidence="1">The sequence shown here is derived from an EMBL/GenBank/DDBJ whole genome shotgun (WGS) entry which is preliminary data.</text>
</comment>
<protein>
    <recommendedName>
        <fullName evidence="3">Single-stranded DNA-binding protein</fullName>
    </recommendedName>
</protein>
<reference evidence="1 2" key="1">
    <citation type="submission" date="2018-11" db="EMBL/GenBank/DDBJ databases">
        <authorList>
            <consortium name="Pathogen Informatics"/>
        </authorList>
    </citation>
    <scope>NUCLEOTIDE SEQUENCE [LARGE SCALE GENOMIC DNA]</scope>
    <source>
        <strain evidence="1 2">NCTC10327</strain>
    </source>
</reference>
<organism evidence="1 2">
    <name type="scientific">Actinobaculum suis</name>
    <dbReference type="NCBI Taxonomy" id="1657"/>
    <lineage>
        <taxon>Bacteria</taxon>
        <taxon>Bacillati</taxon>
        <taxon>Actinomycetota</taxon>
        <taxon>Actinomycetes</taxon>
        <taxon>Actinomycetales</taxon>
        <taxon>Actinomycetaceae</taxon>
        <taxon>Actinobaculum</taxon>
    </lineage>
</organism>
<sequence>MKSIIAVIGRVKKYPRESRAQADTCLSFSVTTTGPDGHELRISVRMTGPRARHARELFKDYVNTRGNLDVPVIVYGHLYQQGKLDAYGIEAEVLAIDTFEQWVKDNE</sequence>
<accession>A0A7Z9C906</accession>
<evidence type="ECO:0000313" key="2">
    <source>
        <dbReference type="Proteomes" id="UP000269974"/>
    </source>
</evidence>
<proteinExistence type="predicted"/>
<evidence type="ECO:0000313" key="1">
    <source>
        <dbReference type="EMBL" id="VDG75786.1"/>
    </source>
</evidence>